<dbReference type="GO" id="GO:0004674">
    <property type="term" value="F:protein serine/threonine kinase activity"/>
    <property type="evidence" value="ECO:0007669"/>
    <property type="project" value="UniProtKB-EC"/>
</dbReference>
<keyword evidence="3" id="KW-0547">Nucleotide-binding</keyword>
<name>A0A5C6CAX8_9BACT</name>
<feature type="compositionally biased region" description="Basic residues" evidence="6">
    <location>
        <begin position="430"/>
        <end position="439"/>
    </location>
</feature>
<accession>A0A5C6CAX8</accession>
<evidence type="ECO:0000256" key="1">
    <source>
        <dbReference type="ARBA" id="ARBA00012513"/>
    </source>
</evidence>
<keyword evidence="7" id="KW-1133">Transmembrane helix</keyword>
<dbReference type="PANTHER" id="PTHR43671:SF13">
    <property type="entry name" value="SERINE_THREONINE-PROTEIN KINASE NEK2"/>
    <property type="match status" value="1"/>
</dbReference>
<dbReference type="OrthoDB" id="229095at2"/>
<dbReference type="Gene3D" id="1.10.510.10">
    <property type="entry name" value="Transferase(Phosphotransferase) domain 1"/>
    <property type="match status" value="1"/>
</dbReference>
<evidence type="ECO:0000256" key="4">
    <source>
        <dbReference type="ARBA" id="ARBA00022777"/>
    </source>
</evidence>
<dbReference type="SMART" id="SM00220">
    <property type="entry name" value="S_TKc"/>
    <property type="match status" value="1"/>
</dbReference>
<feature type="domain" description="Protein kinase" evidence="8">
    <location>
        <begin position="58"/>
        <end position="337"/>
    </location>
</feature>
<dbReference type="Proteomes" id="UP000316304">
    <property type="component" value="Unassembled WGS sequence"/>
</dbReference>
<dbReference type="PANTHER" id="PTHR43671">
    <property type="entry name" value="SERINE/THREONINE-PROTEIN KINASE NEK"/>
    <property type="match status" value="1"/>
</dbReference>
<dbReference type="EC" id="2.7.11.1" evidence="1"/>
<feature type="region of interest" description="Disordered" evidence="6">
    <location>
        <begin position="466"/>
        <end position="511"/>
    </location>
</feature>
<dbReference type="EMBL" id="SJPT01000008">
    <property type="protein sequence ID" value="TWU20581.1"/>
    <property type="molecule type" value="Genomic_DNA"/>
</dbReference>
<evidence type="ECO:0000256" key="2">
    <source>
        <dbReference type="ARBA" id="ARBA00022679"/>
    </source>
</evidence>
<sequence length="1001" mass="105954">MAVALSEFWTRLVRNGVTDASGCKRYAAGYAEKTGGLPPDDAVSLAKYLVKTGALTPFQAKSLLGSEAVPILHGRYLQTALAAAVPLSRWLPVVRQEAGSAKPAVGVLFRTTPEQLSGGRDQWVAAHAGVTSDTLQSIELDSVDDNIVVYSPLPSGASLSASLKAGAKLSPKKACEIAIAVCDALAALHASSLWHGEVRTDRVWIGKDGSVRLLRDPSGPAVSPQLENPFAWLDRSESPTAYAAPELTDPSAACSAASDIYSLGCLIYRLVIGELPFSADSPAEMMSQHATVTPAPIAAAVAAGESGDPLLRVVAFAMARNPASRFATVSQFADALRATATMIESAAAEPAAAEPTSSSRPVVTETVAPALLTPTPAPAPAPAIRTQSEAESAETPVVAIDRDDSPASQSHAPPVAVSEPSEPDSSPSLPRRRRRKRKSNKAPFILGGLCVAVLMLMIMLLVGGTGKQQTVTKKRTRPPVPDRVPSVTGASRNSETKQPAKSAGVQTPSDTLGYQVVDDDRLLWLPPFATETSAPLSMLPPGPAVIVSVNLASLRSNPKGALFLDSLAPDLQGLLDQSVARAKVPIEKMNRLSMAMHKGKEGWPEVSLAVTLREPTPLDSLVKAWDVSASRTPEGVTLYAGDEVDSDAYFVGDVDANGNRVTAFAVASIARTKEVAENAGANILLPRSMQSLWDATSAETDFVVIATPNFLFADARNLLLDGAPRLVAPLKSFLIPNVAAAMMLAHFDDERLYAEVRLSPSGGISEASLMKHLNEAVDATPQWAKDFVLDAVPDSSWRLLANQLPAMMSFLSRYARYGVADRAAIGNAYLPADAASQITLATLFAINTTGNATGVVAATASKKTLTVEELLSQKMSVTFEQESLEFGIDIIAEQFAAFLPEGTEVPPMRIIGGDLQKMGITQNQQIRGFAKKDMPFRQVLTDLLLGANPDKTATGSHDAKQALVWVVADDPTRPGKKELLVTTRQAAEGKYELPAEFVLQP</sequence>
<dbReference type="Pfam" id="PF00069">
    <property type="entry name" value="Pkinase"/>
    <property type="match status" value="1"/>
</dbReference>
<dbReference type="InterPro" id="IPR050660">
    <property type="entry name" value="NEK_Ser/Thr_kinase"/>
</dbReference>
<keyword evidence="4 9" id="KW-0418">Kinase</keyword>
<comment type="caution">
    <text evidence="9">The sequence shown here is derived from an EMBL/GenBank/DDBJ whole genome shotgun (WGS) entry which is preliminary data.</text>
</comment>
<keyword evidence="10" id="KW-1185">Reference proteome</keyword>
<keyword evidence="7" id="KW-0812">Transmembrane</keyword>
<dbReference type="InterPro" id="IPR011009">
    <property type="entry name" value="Kinase-like_dom_sf"/>
</dbReference>
<feature type="compositionally biased region" description="Low complexity" evidence="6">
    <location>
        <begin position="412"/>
        <end position="429"/>
    </location>
</feature>
<evidence type="ECO:0000313" key="10">
    <source>
        <dbReference type="Proteomes" id="UP000316304"/>
    </source>
</evidence>
<organism evidence="9 10">
    <name type="scientific">Novipirellula galeiformis</name>
    <dbReference type="NCBI Taxonomy" id="2528004"/>
    <lineage>
        <taxon>Bacteria</taxon>
        <taxon>Pseudomonadati</taxon>
        <taxon>Planctomycetota</taxon>
        <taxon>Planctomycetia</taxon>
        <taxon>Pirellulales</taxon>
        <taxon>Pirellulaceae</taxon>
        <taxon>Novipirellula</taxon>
    </lineage>
</organism>
<feature type="region of interest" description="Disordered" evidence="6">
    <location>
        <begin position="371"/>
        <end position="439"/>
    </location>
</feature>
<gene>
    <name evidence="9" type="primary">pknB_11</name>
    <name evidence="9" type="ORF">Pla52o_44590</name>
</gene>
<dbReference type="PROSITE" id="PS50011">
    <property type="entry name" value="PROTEIN_KINASE_DOM"/>
    <property type="match status" value="1"/>
</dbReference>
<reference evidence="9 10" key="1">
    <citation type="submission" date="2019-02" db="EMBL/GenBank/DDBJ databases">
        <title>Deep-cultivation of Planctomycetes and their phenomic and genomic characterization uncovers novel biology.</title>
        <authorList>
            <person name="Wiegand S."/>
            <person name="Jogler M."/>
            <person name="Boedeker C."/>
            <person name="Pinto D."/>
            <person name="Vollmers J."/>
            <person name="Rivas-Marin E."/>
            <person name="Kohn T."/>
            <person name="Peeters S.H."/>
            <person name="Heuer A."/>
            <person name="Rast P."/>
            <person name="Oberbeckmann S."/>
            <person name="Bunk B."/>
            <person name="Jeske O."/>
            <person name="Meyerdierks A."/>
            <person name="Storesund J.E."/>
            <person name="Kallscheuer N."/>
            <person name="Luecker S."/>
            <person name="Lage O.M."/>
            <person name="Pohl T."/>
            <person name="Merkel B.J."/>
            <person name="Hornburger P."/>
            <person name="Mueller R.-W."/>
            <person name="Bruemmer F."/>
            <person name="Labrenz M."/>
            <person name="Spormann A.M."/>
            <person name="Op Den Camp H."/>
            <person name="Overmann J."/>
            <person name="Amann R."/>
            <person name="Jetten M.S.M."/>
            <person name="Mascher T."/>
            <person name="Medema M.H."/>
            <person name="Devos D.P."/>
            <person name="Kaster A.-K."/>
            <person name="Ovreas L."/>
            <person name="Rohde M."/>
            <person name="Galperin M.Y."/>
            <person name="Jogler C."/>
        </authorList>
    </citation>
    <scope>NUCLEOTIDE SEQUENCE [LARGE SCALE GENOMIC DNA]</scope>
    <source>
        <strain evidence="9 10">Pla52o</strain>
    </source>
</reference>
<evidence type="ECO:0000256" key="6">
    <source>
        <dbReference type="SAM" id="MobiDB-lite"/>
    </source>
</evidence>
<evidence type="ECO:0000256" key="7">
    <source>
        <dbReference type="SAM" id="Phobius"/>
    </source>
</evidence>
<keyword evidence="2 9" id="KW-0808">Transferase</keyword>
<dbReference type="SUPFAM" id="SSF56112">
    <property type="entry name" value="Protein kinase-like (PK-like)"/>
    <property type="match status" value="1"/>
</dbReference>
<dbReference type="AlphaFoldDB" id="A0A5C6CAX8"/>
<evidence type="ECO:0000313" key="9">
    <source>
        <dbReference type="EMBL" id="TWU20581.1"/>
    </source>
</evidence>
<dbReference type="GO" id="GO:0005524">
    <property type="term" value="F:ATP binding"/>
    <property type="evidence" value="ECO:0007669"/>
    <property type="project" value="UniProtKB-KW"/>
</dbReference>
<dbReference type="RefSeq" id="WP_146596501.1">
    <property type="nucleotide sequence ID" value="NZ_SJPT01000008.1"/>
</dbReference>
<keyword evidence="7" id="KW-0472">Membrane</keyword>
<protein>
    <recommendedName>
        <fullName evidence="1">non-specific serine/threonine protein kinase</fullName>
        <ecNumber evidence="1">2.7.11.1</ecNumber>
    </recommendedName>
</protein>
<dbReference type="InterPro" id="IPR000719">
    <property type="entry name" value="Prot_kinase_dom"/>
</dbReference>
<feature type="transmembrane region" description="Helical" evidence="7">
    <location>
        <begin position="442"/>
        <end position="464"/>
    </location>
</feature>
<evidence type="ECO:0000256" key="3">
    <source>
        <dbReference type="ARBA" id="ARBA00022741"/>
    </source>
</evidence>
<proteinExistence type="predicted"/>
<keyword evidence="5" id="KW-0067">ATP-binding</keyword>
<evidence type="ECO:0000256" key="5">
    <source>
        <dbReference type="ARBA" id="ARBA00022840"/>
    </source>
</evidence>
<evidence type="ECO:0000259" key="8">
    <source>
        <dbReference type="PROSITE" id="PS50011"/>
    </source>
</evidence>
<feature type="compositionally biased region" description="Polar residues" evidence="6">
    <location>
        <begin position="488"/>
        <end position="511"/>
    </location>
</feature>